<feature type="signal peptide" evidence="9">
    <location>
        <begin position="1"/>
        <end position="24"/>
    </location>
</feature>
<keyword evidence="7" id="KW-0653">Protein transport</keyword>
<comment type="similarity">
    <text evidence="1">Belongs to the SIL1 family.</text>
</comment>
<dbReference type="EMBL" id="KE148148">
    <property type="protein sequence ID" value="EPE08889.1"/>
    <property type="molecule type" value="Genomic_DNA"/>
</dbReference>
<keyword evidence="6" id="KW-0256">Endoplasmic reticulum</keyword>
<dbReference type="AlphaFoldDB" id="S3C5S5"/>
<feature type="chain" id="PRO_5004518315" description="Nucleotide exchange factor SIL1" evidence="9">
    <location>
        <begin position="25"/>
        <end position="415"/>
    </location>
</feature>
<name>S3C5S5_OPHP1</name>
<dbReference type="OrthoDB" id="448649at2759"/>
<dbReference type="eggNOG" id="KOG2160">
    <property type="taxonomic scope" value="Eukaryota"/>
</dbReference>
<dbReference type="InterPro" id="IPR011989">
    <property type="entry name" value="ARM-like"/>
</dbReference>
<dbReference type="STRING" id="1262450.S3C5S5"/>
<dbReference type="GO" id="GO:0000774">
    <property type="term" value="F:adenyl-nucleotide exchange factor activity"/>
    <property type="evidence" value="ECO:0007669"/>
    <property type="project" value="InterPro"/>
</dbReference>
<evidence type="ECO:0000256" key="5">
    <source>
        <dbReference type="ARBA" id="ARBA00022729"/>
    </source>
</evidence>
<dbReference type="Proteomes" id="UP000016923">
    <property type="component" value="Unassembled WGS sequence"/>
</dbReference>
<dbReference type="GO" id="GO:0015031">
    <property type="term" value="P:protein transport"/>
    <property type="evidence" value="ECO:0007669"/>
    <property type="project" value="UniProtKB-KW"/>
</dbReference>
<dbReference type="HOGENOM" id="CLU_034955_1_0_1"/>
<dbReference type="VEuPathDB" id="FungiDB:F503_04476"/>
<accession>S3C5S5</accession>
<keyword evidence="11" id="KW-1185">Reference proteome</keyword>
<dbReference type="Pfam" id="PF16782">
    <property type="entry name" value="SIL1"/>
    <property type="match status" value="1"/>
</dbReference>
<dbReference type="Gene3D" id="1.25.10.10">
    <property type="entry name" value="Leucine-rich Repeat Variant"/>
    <property type="match status" value="1"/>
</dbReference>
<evidence type="ECO:0000256" key="3">
    <source>
        <dbReference type="ARBA" id="ARBA00015352"/>
    </source>
</evidence>
<evidence type="ECO:0000313" key="10">
    <source>
        <dbReference type="EMBL" id="EPE08889.1"/>
    </source>
</evidence>
<evidence type="ECO:0000313" key="11">
    <source>
        <dbReference type="Proteomes" id="UP000016923"/>
    </source>
</evidence>
<keyword evidence="5 9" id="KW-0732">Signal</keyword>
<proteinExistence type="inferred from homology"/>
<evidence type="ECO:0000256" key="6">
    <source>
        <dbReference type="ARBA" id="ARBA00022824"/>
    </source>
</evidence>
<evidence type="ECO:0000256" key="7">
    <source>
        <dbReference type="ARBA" id="ARBA00022927"/>
    </source>
</evidence>
<dbReference type="OMA" id="NVPDEGN"/>
<dbReference type="GO" id="GO:0005783">
    <property type="term" value="C:endoplasmic reticulum"/>
    <property type="evidence" value="ECO:0007669"/>
    <property type="project" value="InterPro"/>
</dbReference>
<evidence type="ECO:0000256" key="4">
    <source>
        <dbReference type="ARBA" id="ARBA00022448"/>
    </source>
</evidence>
<protein>
    <recommendedName>
        <fullName evidence="3">Nucleotide exchange factor SIL1</fullName>
    </recommendedName>
</protein>
<organism evidence="10 11">
    <name type="scientific">Ophiostoma piceae (strain UAMH 11346)</name>
    <name type="common">Sap stain fungus</name>
    <dbReference type="NCBI Taxonomy" id="1262450"/>
    <lineage>
        <taxon>Eukaryota</taxon>
        <taxon>Fungi</taxon>
        <taxon>Dikarya</taxon>
        <taxon>Ascomycota</taxon>
        <taxon>Pezizomycotina</taxon>
        <taxon>Sordariomycetes</taxon>
        <taxon>Sordariomycetidae</taxon>
        <taxon>Ophiostomatales</taxon>
        <taxon>Ophiostomataceae</taxon>
        <taxon>Ophiostoma</taxon>
    </lineage>
</organism>
<gene>
    <name evidence="10" type="ORF">F503_04476</name>
</gene>
<keyword evidence="4" id="KW-0813">Transport</keyword>
<comment type="subunit">
    <text evidence="2">Interacts with KAR2.</text>
</comment>
<evidence type="ECO:0000256" key="1">
    <source>
        <dbReference type="ARBA" id="ARBA00010588"/>
    </source>
</evidence>
<dbReference type="InterPro" id="IPR031884">
    <property type="entry name" value="Sil1_fungi"/>
</dbReference>
<sequence length="415" mass="44896">MARIRLRTLVMAVTGLMAMSSVAASAAAPDAQNAPVPAKPNNDLICHTNVVAECYPRVFEPTHEFQPVHADQDIPAGLHVRLNINTGEREAKIYNKSEDVPPELEGLPVDRSIVVVDPVGADADTDSSVPVPPRGAPAFDPAGAIKDPVAKGGDSTEALNFFQSLDLFKDMTSSTPFAAHKLPQVLESLDLVEELAHDIFYGLQVVEDAAATRQLLCLAGSSTNTEVAQKAAAIIGSAVQNNPKALAKVEEQWDAYKATVCGEGVSATLGDSVFALYKPFTVSPAWARSRLSVINGLIRSEAIMKDFLASGGLDEVLRLLIEDGETDSVAHDNVRRRAAHLISDNFLDESMNARVELWPKQDGTCAKDGSQVSGNCWSSQIEKQSKTHIKDSSHWSHELWVMMQAHAIERTREEL</sequence>
<evidence type="ECO:0000256" key="8">
    <source>
        <dbReference type="ARBA" id="ARBA00023010"/>
    </source>
</evidence>
<keyword evidence="8" id="KW-0811">Translocation</keyword>
<evidence type="ECO:0000256" key="9">
    <source>
        <dbReference type="SAM" id="SignalP"/>
    </source>
</evidence>
<evidence type="ECO:0000256" key="2">
    <source>
        <dbReference type="ARBA" id="ARBA00011799"/>
    </source>
</evidence>
<reference evidence="10 11" key="1">
    <citation type="journal article" date="2013" name="BMC Genomics">
        <title>The genome and transcriptome of the pine saprophyte Ophiostoma piceae, and a comparison with the bark beetle-associated pine pathogen Grosmannia clavigera.</title>
        <authorList>
            <person name="Haridas S."/>
            <person name="Wang Y."/>
            <person name="Lim L."/>
            <person name="Massoumi Alamouti S."/>
            <person name="Jackman S."/>
            <person name="Docking R."/>
            <person name="Robertson G."/>
            <person name="Birol I."/>
            <person name="Bohlmann J."/>
            <person name="Breuil C."/>
        </authorList>
    </citation>
    <scope>NUCLEOTIDE SEQUENCE [LARGE SCALE GENOMIC DNA]</scope>
    <source>
        <strain evidence="10 11">UAMH 11346</strain>
    </source>
</reference>